<sequence length="141" mass="15912">MKTLIVLLLLALAGLVWLGRENSTLARSFEKASRMADGQKRQIGMLKNQLNVAVSLADKNEQAQVRLRGQLDAAREAAQRQEQTITRLLNENDEFRRWYRTDLPDAVRRMHQRPACASAGHCLQRLPESQPVPDAGQRPGD</sequence>
<dbReference type="PATRIC" id="fig|1401659.3.peg.928"/>
<dbReference type="KEGG" id="csi:P262_01306"/>
<gene>
    <name evidence="3" type="ORF">P262_01306</name>
</gene>
<evidence type="ECO:0000256" key="2">
    <source>
        <dbReference type="SAM" id="MobiDB-lite"/>
    </source>
</evidence>
<protein>
    <submittedName>
        <fullName evidence="3">LysB protein</fullName>
    </submittedName>
</protein>
<evidence type="ECO:0000256" key="1">
    <source>
        <dbReference type="SAM" id="Coils"/>
    </source>
</evidence>
<dbReference type="AlphaFoldDB" id="V5TXK9"/>
<dbReference type="HOGENOM" id="CLU_124367_3_0_6"/>
<feature type="coiled-coil region" evidence="1">
    <location>
        <begin position="64"/>
        <end position="91"/>
    </location>
</feature>
<feature type="region of interest" description="Disordered" evidence="2">
    <location>
        <begin position="122"/>
        <end position="141"/>
    </location>
</feature>
<dbReference type="EMBL" id="CP006731">
    <property type="protein sequence ID" value="AHB69294.1"/>
    <property type="molecule type" value="Genomic_DNA"/>
</dbReference>
<evidence type="ECO:0000313" key="3">
    <source>
        <dbReference type="EMBL" id="AHB69294.1"/>
    </source>
</evidence>
<dbReference type="NCBIfam" id="TIGR03495">
    <property type="entry name" value="phage_LysB"/>
    <property type="match status" value="1"/>
</dbReference>
<dbReference type="Proteomes" id="UP000018545">
    <property type="component" value="Chromosome"/>
</dbReference>
<organism evidence="3 4">
    <name type="scientific">Cronobacter malonaticus</name>
    <dbReference type="NCBI Taxonomy" id="413503"/>
    <lineage>
        <taxon>Bacteria</taxon>
        <taxon>Pseudomonadati</taxon>
        <taxon>Pseudomonadota</taxon>
        <taxon>Gammaproteobacteria</taxon>
        <taxon>Enterobacterales</taxon>
        <taxon>Enterobacteriaceae</taxon>
        <taxon>Cronobacter</taxon>
    </lineage>
</organism>
<keyword evidence="1" id="KW-0175">Coiled coil</keyword>
<evidence type="ECO:0000313" key="4">
    <source>
        <dbReference type="Proteomes" id="UP000018545"/>
    </source>
</evidence>
<reference evidence="3 4" key="1">
    <citation type="journal article" date="2014" name="Genome Announc.">
        <title>Complete Genome Sequence of Cronobacter sakazakii Strain CMCC 45402.</title>
        <authorList>
            <person name="Zhao Z."/>
            <person name="Wang L."/>
            <person name="Wang B."/>
            <person name="Liang H."/>
            <person name="Ye Q."/>
            <person name="Zeng M."/>
        </authorList>
    </citation>
    <scope>NUCLEOTIDE SEQUENCE [LARGE SCALE GENOMIC DNA]</scope>
    <source>
        <strain evidence="4">45402</strain>
    </source>
</reference>
<proteinExistence type="predicted"/>
<name>V5TXK9_9ENTR</name>
<dbReference type="InterPro" id="IPR020000">
    <property type="entry name" value="Phage_P2_LysB"/>
</dbReference>
<dbReference type="RefSeq" id="WP_023898137.1">
    <property type="nucleotide sequence ID" value="NC_023032.1"/>
</dbReference>
<accession>V5TXK9</accession>